<comment type="caution">
    <text evidence="5">The sequence shown here is derived from an EMBL/GenBank/DDBJ whole genome shotgun (WGS) entry which is preliminary data.</text>
</comment>
<evidence type="ECO:0000256" key="2">
    <source>
        <dbReference type="ARBA" id="ARBA00023015"/>
    </source>
</evidence>
<name>A0A937G414_9BACT</name>
<dbReference type="InterPro" id="IPR043425">
    <property type="entry name" value="NusG-like"/>
</dbReference>
<reference evidence="5" key="1">
    <citation type="submission" date="2021-01" db="EMBL/GenBank/DDBJ databases">
        <title>Fulvivirga kasyanovii gen. nov., sp nov., a novel member of the phylum Bacteroidetes isolated from seawater in a mussel farm.</title>
        <authorList>
            <person name="Zhao L.-H."/>
            <person name="Wang Z.-J."/>
        </authorList>
    </citation>
    <scope>NUCLEOTIDE SEQUENCE</scope>
    <source>
        <strain evidence="5">29W222</strain>
    </source>
</reference>
<dbReference type="Gene3D" id="3.30.70.940">
    <property type="entry name" value="NusG, N-terminal domain"/>
    <property type="match status" value="1"/>
</dbReference>
<dbReference type="PANTHER" id="PTHR30265">
    <property type="entry name" value="RHO-INTERACTING TRANSCRIPTION TERMINATION FACTOR NUSG"/>
    <property type="match status" value="1"/>
</dbReference>
<dbReference type="PANTHER" id="PTHR30265:SF4">
    <property type="entry name" value="KOW MOTIF FAMILY PROTEIN, EXPRESSED"/>
    <property type="match status" value="1"/>
</dbReference>
<dbReference type="Proteomes" id="UP000614216">
    <property type="component" value="Unassembled WGS sequence"/>
</dbReference>
<keyword evidence="3" id="KW-0804">Transcription</keyword>
<accession>A0A937G414</accession>
<dbReference type="GO" id="GO:0006354">
    <property type="term" value="P:DNA-templated transcription elongation"/>
    <property type="evidence" value="ECO:0007669"/>
    <property type="project" value="InterPro"/>
</dbReference>
<dbReference type="InterPro" id="IPR006645">
    <property type="entry name" value="NGN-like_dom"/>
</dbReference>
<dbReference type="EMBL" id="JAEUGD010000067">
    <property type="protein sequence ID" value="MBL6449618.1"/>
    <property type="molecule type" value="Genomic_DNA"/>
</dbReference>
<dbReference type="RefSeq" id="WP_202859166.1">
    <property type="nucleotide sequence ID" value="NZ_JAEUGD010000067.1"/>
</dbReference>
<keyword evidence="1" id="KW-0889">Transcription antitermination</keyword>
<feature type="domain" description="NusG-like N-terminal" evidence="4">
    <location>
        <begin position="4"/>
        <end position="102"/>
    </location>
</feature>
<dbReference type="SMART" id="SM00738">
    <property type="entry name" value="NGN"/>
    <property type="match status" value="1"/>
</dbReference>
<dbReference type="InterPro" id="IPR036735">
    <property type="entry name" value="NGN_dom_sf"/>
</dbReference>
<evidence type="ECO:0000313" key="6">
    <source>
        <dbReference type="Proteomes" id="UP000614216"/>
    </source>
</evidence>
<dbReference type="SUPFAM" id="SSF82679">
    <property type="entry name" value="N-utilization substance G protein NusG, N-terminal domain"/>
    <property type="match status" value="1"/>
</dbReference>
<gene>
    <name evidence="5" type="ORF">JMN32_25125</name>
</gene>
<evidence type="ECO:0000256" key="1">
    <source>
        <dbReference type="ARBA" id="ARBA00022814"/>
    </source>
</evidence>
<dbReference type="GO" id="GO:0031564">
    <property type="term" value="P:transcription antitermination"/>
    <property type="evidence" value="ECO:0007669"/>
    <property type="project" value="UniProtKB-KW"/>
</dbReference>
<dbReference type="AlphaFoldDB" id="A0A937G414"/>
<dbReference type="CDD" id="cd09895">
    <property type="entry name" value="NGN_SP_UpxY"/>
    <property type="match status" value="1"/>
</dbReference>
<protein>
    <submittedName>
        <fullName evidence="5">UpxY family transcription antiterminator</fullName>
    </submittedName>
</protein>
<dbReference type="Pfam" id="PF02357">
    <property type="entry name" value="NusG"/>
    <property type="match status" value="1"/>
</dbReference>
<evidence type="ECO:0000313" key="5">
    <source>
        <dbReference type="EMBL" id="MBL6449618.1"/>
    </source>
</evidence>
<keyword evidence="2" id="KW-0805">Transcription regulation</keyword>
<dbReference type="NCBIfam" id="NF033644">
    <property type="entry name" value="antiterm_UpxY"/>
    <property type="match status" value="1"/>
</dbReference>
<keyword evidence="6" id="KW-1185">Reference proteome</keyword>
<evidence type="ECO:0000259" key="4">
    <source>
        <dbReference type="SMART" id="SM00738"/>
    </source>
</evidence>
<sequence length="169" mass="19284">MSFSNAWYVLYVKSRSEKKVADSLEEISLKSFLPLVRTVREWSDRKKTILKPLFPSYVFVNINTQSEFHRALSVNGACGYIRFGIEYAQVSDNEIKQIQYLVGDENITDIETNVHLPKVGELRKITYGPLSGLECEILETSNLNKIIVRIDSLRQNIKATVPAHAFNVC</sequence>
<proteinExistence type="predicted"/>
<organism evidence="5 6">
    <name type="scientific">Fulvivirga marina</name>
    <dbReference type="NCBI Taxonomy" id="2494733"/>
    <lineage>
        <taxon>Bacteria</taxon>
        <taxon>Pseudomonadati</taxon>
        <taxon>Bacteroidota</taxon>
        <taxon>Cytophagia</taxon>
        <taxon>Cytophagales</taxon>
        <taxon>Fulvivirgaceae</taxon>
        <taxon>Fulvivirga</taxon>
    </lineage>
</organism>
<evidence type="ECO:0000256" key="3">
    <source>
        <dbReference type="ARBA" id="ARBA00023163"/>
    </source>
</evidence>